<comment type="caution">
    <text evidence="1">The sequence shown here is derived from an EMBL/GenBank/DDBJ whole genome shotgun (WGS) entry which is preliminary data.</text>
</comment>
<dbReference type="AlphaFoldDB" id="A0A8T1HS89"/>
<dbReference type="PANTHER" id="PTHR40866:SF1">
    <property type="entry name" value="BED-TYPE DOMAIN-CONTAINING PROTEIN"/>
    <property type="match status" value="1"/>
</dbReference>
<proteinExistence type="predicted"/>
<dbReference type="EMBL" id="RCMV01000684">
    <property type="protein sequence ID" value="KAG3213942.1"/>
    <property type="molecule type" value="Genomic_DNA"/>
</dbReference>
<dbReference type="VEuPathDB" id="FungiDB:PC110_g7758"/>
<sequence>MKFTNKDLYYLLFTELSPNQARCNTCLKVYKPGNGYTNQLHHFLKRHPDYQELAAATFRNGNRFGVALPDQRTCDVLRWVEWCVMDLMPVSFCERPLVRKNAKMEPISAATLQNYLDALYGHVREVIATTLSDKFGIALDALTTVLCPLGDEEDLNAQNLFDLIANTLSTYNRPWEYVLFIIGDNCSVNQAIGRKMGALPFIGCSSHRFQLAVNDFLTDKELLLAKLHALMKHLSTIK</sequence>
<organism evidence="1 2">
    <name type="scientific">Phytophthora cactorum</name>
    <dbReference type="NCBI Taxonomy" id="29920"/>
    <lineage>
        <taxon>Eukaryota</taxon>
        <taxon>Sar</taxon>
        <taxon>Stramenopiles</taxon>
        <taxon>Oomycota</taxon>
        <taxon>Peronosporomycetes</taxon>
        <taxon>Peronosporales</taxon>
        <taxon>Peronosporaceae</taxon>
        <taxon>Phytophthora</taxon>
    </lineage>
</organism>
<protein>
    <recommendedName>
        <fullName evidence="3">BED-type domain-containing protein</fullName>
    </recommendedName>
</protein>
<reference evidence="1" key="1">
    <citation type="submission" date="2018-05" db="EMBL/GenBank/DDBJ databases">
        <title>Effector identification in a new, highly contiguous assembly of the strawberry crown rot pathogen Phytophthora cactorum.</title>
        <authorList>
            <person name="Armitage A.D."/>
            <person name="Nellist C.F."/>
            <person name="Bates H."/>
            <person name="Vickerstaff R.J."/>
            <person name="Harrison R.J."/>
        </authorList>
    </citation>
    <scope>NUCLEOTIDE SEQUENCE</scope>
    <source>
        <strain evidence="1">P421</strain>
    </source>
</reference>
<accession>A0A8T1HS89</accession>
<name>A0A8T1HS89_9STRA</name>
<dbReference type="Proteomes" id="UP000760860">
    <property type="component" value="Unassembled WGS sequence"/>
</dbReference>
<dbReference type="InterPro" id="IPR012337">
    <property type="entry name" value="RNaseH-like_sf"/>
</dbReference>
<dbReference type="SUPFAM" id="SSF53098">
    <property type="entry name" value="Ribonuclease H-like"/>
    <property type="match status" value="1"/>
</dbReference>
<dbReference type="PANTHER" id="PTHR40866">
    <property type="entry name" value="BED-TYPE DOMAIN-CONTAINING PROTEIN"/>
    <property type="match status" value="1"/>
</dbReference>
<evidence type="ECO:0000313" key="1">
    <source>
        <dbReference type="EMBL" id="KAG3213942.1"/>
    </source>
</evidence>
<evidence type="ECO:0008006" key="3">
    <source>
        <dbReference type="Google" id="ProtNLM"/>
    </source>
</evidence>
<evidence type="ECO:0000313" key="2">
    <source>
        <dbReference type="Proteomes" id="UP000760860"/>
    </source>
</evidence>
<gene>
    <name evidence="1" type="ORF">PC129_g15134</name>
</gene>